<dbReference type="InterPro" id="IPR010796">
    <property type="entry name" value="C2_B9-type_dom"/>
</dbReference>
<accession>A0A7R9AMU5</accession>
<evidence type="ECO:0000256" key="1">
    <source>
        <dbReference type="ARBA" id="ARBA00004120"/>
    </source>
</evidence>
<gene>
    <name evidence="8" type="ORF">TSIB3V08_LOCUS1585</name>
</gene>
<dbReference type="EMBL" id="OC000446">
    <property type="protein sequence ID" value="CAD7257314.1"/>
    <property type="molecule type" value="Genomic_DNA"/>
</dbReference>
<dbReference type="PANTHER" id="PTHR12968:SF4">
    <property type="entry name" value="TECTONIC-LIKE COMPLEX MEMBER MKS1"/>
    <property type="match status" value="1"/>
</dbReference>
<dbReference type="Pfam" id="PF14529">
    <property type="entry name" value="Exo_endo_phos_2"/>
    <property type="match status" value="1"/>
</dbReference>
<keyword evidence="2" id="KW-0963">Cytoplasm</keyword>
<keyword evidence="5" id="KW-0966">Cell projection</keyword>
<keyword evidence="3" id="KW-0970">Cilium biogenesis/degradation</keyword>
<evidence type="ECO:0000313" key="8">
    <source>
        <dbReference type="EMBL" id="CAD7257314.1"/>
    </source>
</evidence>
<reference evidence="8" key="1">
    <citation type="submission" date="2020-11" db="EMBL/GenBank/DDBJ databases">
        <authorList>
            <person name="Tran Van P."/>
        </authorList>
    </citation>
    <scope>NUCLEOTIDE SEQUENCE</scope>
</reference>
<feature type="compositionally biased region" description="Polar residues" evidence="6">
    <location>
        <begin position="95"/>
        <end position="108"/>
    </location>
</feature>
<dbReference type="InterPro" id="IPR036691">
    <property type="entry name" value="Endo/exonu/phosph_ase_sf"/>
</dbReference>
<keyword evidence="4" id="KW-0206">Cytoskeleton</keyword>
<dbReference type="PANTHER" id="PTHR12968">
    <property type="entry name" value="B9 DOMAIN-CONTAINING"/>
    <property type="match status" value="1"/>
</dbReference>
<sequence>MVMNKFDALKRTDNQNPTKDNQVQPTNNDQPQTATTAPKTKYPPIVILGTQNYKKITKLAKEVGNEIKITYVANGLKIHTMNKQYFELRKRVSPHPSTQKNSTTANSIHRSHAAAVKGPARSHPDKRQLQQSLYKPPTKTLLQQDLNTIIDSDTIFLTGDLNSKHSNWNSRLTNRDSRTFNEHTDSNNYIVVGPGEPTYYLANPLHRPDVIDVVLTNVGVTLEDLTVLKELDSDHNPMLCEITINTNIEIKGLKLKSMSDWEGFKRSLKNTLPKFIDITTTEEADSTLQIFTNTVQEAYRTNTTFETINHDLRPLHPDLDFLIDQKREARREWQRYRTPHHRTAYNRLRAQVRLKVKECKRNDCNIYITDATLDSSKICKITKQLKSSKKQSVPAIDGKNGMAYTSSEKAKAIAMTLEKHCTPNDNPKGPNFVRDAKRSGITTHASRTVTPLVRGMADLRRRQTLKKEEEVGRSEYILCTLCWDLDNNVLTVTPDFSSSPYIVETDGDSRNLYLYWLEHTSESITAEAKTSEAAIINKLSSHQTDIRQQQVSLQFDTPHHGSLLTFIAGEIISAKHFEADNLFVHYLIELPEGWSCKSPQYLSGVTQTCNTHRRGVAHFGYLFQLSLISNVDMLNLETDSLPHLYIEVLSCDWWGCTTSEGYGCISLPCVYGQHDVRVPTWRPVPVSIAAQMRRHFLGGSPELVNLTHCGVPSDSQNKVVSKYGLPTVTSGELDLRLNIVRQSQALSPAKGKASGGGDAMLLERLSTATLVSTVNNVLVAFRRTRERMIRARQGL</sequence>
<dbReference type="Pfam" id="PF07162">
    <property type="entry name" value="B9-C2"/>
    <property type="match status" value="1"/>
</dbReference>
<dbReference type="PROSITE" id="PS51381">
    <property type="entry name" value="C2_B9"/>
    <property type="match status" value="1"/>
</dbReference>
<feature type="compositionally biased region" description="Low complexity" evidence="6">
    <location>
        <begin position="30"/>
        <end position="40"/>
    </location>
</feature>
<feature type="region of interest" description="Disordered" evidence="6">
    <location>
        <begin position="91"/>
        <end position="137"/>
    </location>
</feature>
<evidence type="ECO:0000256" key="4">
    <source>
        <dbReference type="ARBA" id="ARBA00023212"/>
    </source>
</evidence>
<comment type="subcellular location">
    <subcellularLocation>
        <location evidence="1">Cytoplasm</location>
        <location evidence="1">Cytoskeleton</location>
        <location evidence="1">Cilium basal body</location>
    </subcellularLocation>
</comment>
<evidence type="ECO:0000256" key="5">
    <source>
        <dbReference type="ARBA" id="ARBA00023273"/>
    </source>
</evidence>
<name>A0A7R9AMU5_TIMSH</name>
<dbReference type="GO" id="GO:0036038">
    <property type="term" value="C:MKS complex"/>
    <property type="evidence" value="ECO:0007669"/>
    <property type="project" value="TreeGrafter"/>
</dbReference>
<evidence type="ECO:0000256" key="3">
    <source>
        <dbReference type="ARBA" id="ARBA00022794"/>
    </source>
</evidence>
<proteinExistence type="predicted"/>
<protein>
    <recommendedName>
        <fullName evidence="7">Endonuclease/exonuclease/phosphatase domain-containing protein</fullName>
    </recommendedName>
</protein>
<evidence type="ECO:0000259" key="7">
    <source>
        <dbReference type="Pfam" id="PF14529"/>
    </source>
</evidence>
<dbReference type="GO" id="GO:0060271">
    <property type="term" value="P:cilium assembly"/>
    <property type="evidence" value="ECO:0007669"/>
    <property type="project" value="TreeGrafter"/>
</dbReference>
<feature type="domain" description="Endonuclease/exonuclease/phosphatase" evidence="7">
    <location>
        <begin position="132"/>
        <end position="238"/>
    </location>
</feature>
<dbReference type="SUPFAM" id="SSF56219">
    <property type="entry name" value="DNase I-like"/>
    <property type="match status" value="1"/>
</dbReference>
<feature type="compositionally biased region" description="Polar residues" evidence="6">
    <location>
        <begin position="14"/>
        <end position="29"/>
    </location>
</feature>
<evidence type="ECO:0000256" key="2">
    <source>
        <dbReference type="ARBA" id="ARBA00022490"/>
    </source>
</evidence>
<feature type="region of interest" description="Disordered" evidence="6">
    <location>
        <begin position="1"/>
        <end position="40"/>
    </location>
</feature>
<dbReference type="GO" id="GO:0003824">
    <property type="term" value="F:catalytic activity"/>
    <property type="evidence" value="ECO:0007669"/>
    <property type="project" value="InterPro"/>
</dbReference>
<evidence type="ECO:0000256" key="6">
    <source>
        <dbReference type="SAM" id="MobiDB-lite"/>
    </source>
</evidence>
<dbReference type="Gene3D" id="3.60.10.10">
    <property type="entry name" value="Endonuclease/exonuclease/phosphatase"/>
    <property type="match status" value="1"/>
</dbReference>
<dbReference type="AlphaFoldDB" id="A0A7R9AMU5"/>
<organism evidence="8">
    <name type="scientific">Timema shepardi</name>
    <name type="common">Walking stick</name>
    <dbReference type="NCBI Taxonomy" id="629360"/>
    <lineage>
        <taxon>Eukaryota</taxon>
        <taxon>Metazoa</taxon>
        <taxon>Ecdysozoa</taxon>
        <taxon>Arthropoda</taxon>
        <taxon>Hexapoda</taxon>
        <taxon>Insecta</taxon>
        <taxon>Pterygota</taxon>
        <taxon>Neoptera</taxon>
        <taxon>Polyneoptera</taxon>
        <taxon>Phasmatodea</taxon>
        <taxon>Timematodea</taxon>
        <taxon>Timematoidea</taxon>
        <taxon>Timematidae</taxon>
        <taxon>Timema</taxon>
    </lineage>
</organism>
<dbReference type="InterPro" id="IPR005135">
    <property type="entry name" value="Endo/exonuclease/phosphatase"/>
</dbReference>